<accession>A0A6B0UK33</accession>
<proteinExistence type="predicted"/>
<keyword evidence="1" id="KW-0472">Membrane</keyword>
<evidence type="ECO:0000313" key="2">
    <source>
        <dbReference type="EMBL" id="MXU90099.1"/>
    </source>
</evidence>
<sequence length="112" mass="12204">MFFWYLIIRHPFLIAYSVVLTLGGPVSARMAVELSVKIVIFFVCAVTILGSVRIQLIDDKGPELHFGEGWCLIQVVNLPPVLAVCGSRHCGSNASVRIPGCVREQPHLGGVC</sequence>
<reference evidence="2" key="1">
    <citation type="submission" date="2019-12" db="EMBL/GenBank/DDBJ databases">
        <title>An insight into the sialome of adult female Ixodes ricinus ticks feeding for 6 days.</title>
        <authorList>
            <person name="Perner J."/>
            <person name="Ribeiro J.M.C."/>
        </authorList>
    </citation>
    <scope>NUCLEOTIDE SEQUENCE</scope>
    <source>
        <strain evidence="2">Semi-engorged</strain>
        <tissue evidence="2">Salivary glands</tissue>
    </source>
</reference>
<evidence type="ECO:0000256" key="1">
    <source>
        <dbReference type="SAM" id="Phobius"/>
    </source>
</evidence>
<protein>
    <submittedName>
        <fullName evidence="2">Uncharacterized protein</fullName>
    </submittedName>
</protein>
<dbReference type="EMBL" id="GIFC01008016">
    <property type="protein sequence ID" value="MXU90099.1"/>
    <property type="molecule type" value="Transcribed_RNA"/>
</dbReference>
<feature type="transmembrane region" description="Helical" evidence="1">
    <location>
        <begin position="38"/>
        <end position="56"/>
    </location>
</feature>
<keyword evidence="1" id="KW-0812">Transmembrane</keyword>
<dbReference type="AlphaFoldDB" id="A0A6B0UK33"/>
<organism evidence="2">
    <name type="scientific">Ixodes ricinus</name>
    <name type="common">Common tick</name>
    <name type="synonym">Acarus ricinus</name>
    <dbReference type="NCBI Taxonomy" id="34613"/>
    <lineage>
        <taxon>Eukaryota</taxon>
        <taxon>Metazoa</taxon>
        <taxon>Ecdysozoa</taxon>
        <taxon>Arthropoda</taxon>
        <taxon>Chelicerata</taxon>
        <taxon>Arachnida</taxon>
        <taxon>Acari</taxon>
        <taxon>Parasitiformes</taxon>
        <taxon>Ixodida</taxon>
        <taxon>Ixodoidea</taxon>
        <taxon>Ixodidae</taxon>
        <taxon>Ixodinae</taxon>
        <taxon>Ixodes</taxon>
    </lineage>
</organism>
<keyword evidence="1" id="KW-1133">Transmembrane helix</keyword>
<name>A0A6B0UK33_IXORI</name>